<dbReference type="EMBL" id="SBAP01000031">
    <property type="protein sequence ID" value="RXZ68475.1"/>
    <property type="molecule type" value="Genomic_DNA"/>
</dbReference>
<reference evidence="2 3" key="1">
    <citation type="submission" date="2019-01" db="EMBL/GenBank/DDBJ databases">
        <title>Fusobacterium necrophorum Isolated From the Uterus of Dairy Cows.</title>
        <authorList>
            <person name="Francis A.M."/>
        </authorList>
    </citation>
    <scope>NUCLEOTIDE SEQUENCE [LARGE SCALE GENOMIC DNA]</scope>
    <source>
        <strain evidence="2 3">KG35</strain>
    </source>
</reference>
<evidence type="ECO:0000313" key="2">
    <source>
        <dbReference type="EMBL" id="RXZ68475.1"/>
    </source>
</evidence>
<dbReference type="Proteomes" id="UP000289216">
    <property type="component" value="Unassembled WGS sequence"/>
</dbReference>
<accession>A0A4Q2KSM1</accession>
<dbReference type="AlphaFoldDB" id="A0A4Q2KSM1"/>
<comment type="caution">
    <text evidence="2">The sequence shown here is derived from an EMBL/GenBank/DDBJ whole genome shotgun (WGS) entry which is preliminary data.</text>
</comment>
<evidence type="ECO:0000256" key="1">
    <source>
        <dbReference type="SAM" id="Phobius"/>
    </source>
</evidence>
<evidence type="ECO:0000313" key="3">
    <source>
        <dbReference type="Proteomes" id="UP000289216"/>
    </source>
</evidence>
<protein>
    <submittedName>
        <fullName evidence="2">Uncharacterized protein</fullName>
    </submittedName>
</protein>
<gene>
    <name evidence="2" type="ORF">EPT53_09845</name>
</gene>
<keyword evidence="1" id="KW-0472">Membrane</keyword>
<sequence length="91" mass="11538">MNFSDVLLFRIKNRKKGKEWLLYMPIFRRNCCGIFLEFFSRISDYLFFIFFVFYSLFSEYYYFIKRTIKFEIKNNNIFIFRKKEKKKILDK</sequence>
<proteinExistence type="predicted"/>
<name>A0A4Q2KSM1_9FUSO</name>
<feature type="transmembrane region" description="Helical" evidence="1">
    <location>
        <begin position="45"/>
        <end position="64"/>
    </location>
</feature>
<keyword evidence="1" id="KW-1133">Transmembrane helix</keyword>
<organism evidence="2 3">
    <name type="scientific">Fusobacterium necrophorum</name>
    <dbReference type="NCBI Taxonomy" id="859"/>
    <lineage>
        <taxon>Bacteria</taxon>
        <taxon>Fusobacteriati</taxon>
        <taxon>Fusobacteriota</taxon>
        <taxon>Fusobacteriia</taxon>
        <taxon>Fusobacteriales</taxon>
        <taxon>Fusobacteriaceae</taxon>
        <taxon>Fusobacterium</taxon>
    </lineage>
</organism>
<keyword evidence="1" id="KW-0812">Transmembrane</keyword>